<dbReference type="STRING" id="1348114.OM33_15000"/>
<dbReference type="InterPro" id="IPR058163">
    <property type="entry name" value="LysR-type_TF_proteobact-type"/>
</dbReference>
<keyword evidence="4" id="KW-0804">Transcription</keyword>
<dbReference type="KEGG" id="pseo:OM33_15000"/>
<dbReference type="GO" id="GO:0003677">
    <property type="term" value="F:DNA binding"/>
    <property type="evidence" value="ECO:0007669"/>
    <property type="project" value="UniProtKB-KW"/>
</dbReference>
<evidence type="ECO:0000256" key="3">
    <source>
        <dbReference type="ARBA" id="ARBA00023125"/>
    </source>
</evidence>
<evidence type="ECO:0000259" key="5">
    <source>
        <dbReference type="PROSITE" id="PS50931"/>
    </source>
</evidence>
<dbReference type="PRINTS" id="PR00039">
    <property type="entry name" value="HTHLYSR"/>
</dbReference>
<dbReference type="InterPro" id="IPR000847">
    <property type="entry name" value="LysR_HTH_N"/>
</dbReference>
<dbReference type="InterPro" id="IPR036390">
    <property type="entry name" value="WH_DNA-bd_sf"/>
</dbReference>
<dbReference type="InterPro" id="IPR005119">
    <property type="entry name" value="LysR_subst-bd"/>
</dbReference>
<dbReference type="Proteomes" id="UP000030341">
    <property type="component" value="Chromosome 2"/>
</dbReference>
<evidence type="ECO:0000256" key="2">
    <source>
        <dbReference type="ARBA" id="ARBA00023015"/>
    </source>
</evidence>
<accession>A0A0A7EIH0</accession>
<name>A0A0A7EIH0_9GAMM</name>
<keyword evidence="3" id="KW-0238">DNA-binding</keyword>
<dbReference type="HOGENOM" id="CLU_039613_16_1_6"/>
<dbReference type="PANTHER" id="PTHR30537:SF5">
    <property type="entry name" value="HTH-TYPE TRANSCRIPTIONAL ACTIVATOR TTDR-RELATED"/>
    <property type="match status" value="1"/>
</dbReference>
<dbReference type="FunFam" id="1.10.10.10:FF:000001">
    <property type="entry name" value="LysR family transcriptional regulator"/>
    <property type="match status" value="1"/>
</dbReference>
<evidence type="ECO:0000256" key="4">
    <source>
        <dbReference type="ARBA" id="ARBA00023163"/>
    </source>
</evidence>
<reference evidence="6 7" key="1">
    <citation type="submission" date="2014-11" db="EMBL/GenBank/DDBJ databases">
        <title>Complete Genome Sequence of Pseudoalteromonas sp. Strain OCN003 Isolated from Kaneohe Bay, Oahu, Hawaii.</title>
        <authorList>
            <person name="Beurmann S."/>
            <person name="Videau P."/>
            <person name="Ushijima B."/>
            <person name="Smith A.M."/>
            <person name="Aeby G.S."/>
            <person name="Callahan S.M."/>
            <person name="Belcaid M."/>
        </authorList>
    </citation>
    <scope>NUCLEOTIDE SEQUENCE [LARGE SCALE GENOMIC DNA]</scope>
    <source>
        <strain evidence="6 7">OCN003</strain>
    </source>
</reference>
<dbReference type="InterPro" id="IPR036388">
    <property type="entry name" value="WH-like_DNA-bd_sf"/>
</dbReference>
<dbReference type="Pfam" id="PF00126">
    <property type="entry name" value="HTH_1"/>
    <property type="match status" value="1"/>
</dbReference>
<dbReference type="SUPFAM" id="SSF53850">
    <property type="entry name" value="Periplasmic binding protein-like II"/>
    <property type="match status" value="1"/>
</dbReference>
<sequence>MDGSNFNQLKVFQAIVQEGSITGAARVLEMASPSVSQALKVLEKQLGLPLFTRTTRKIELTEAGHLLYQRTQSSMQALDIAFETVSELSKEPRGKVRLTAPKFVFTSFLQPIYAEFCQRFPDIELEISLFDGTVDILEQGFDLGIRFGDRISEGMVAKQLIPSKKDVLFASPEYIKRYGIPTSLNDLERHKLIYYRFITSNQLLPLTLQEGGEQVTIDVTPALIANDTDVVKDAAKQGLGIGRLLSTMVEDEIERGELIPILEDYWLDVAGLYLYFHQNAQKAKRVRTLIDFLIEKSK</sequence>
<dbReference type="EMBL" id="CP009889">
    <property type="protein sequence ID" value="AIY66465.1"/>
    <property type="molecule type" value="Genomic_DNA"/>
</dbReference>
<dbReference type="Gene3D" id="1.10.10.10">
    <property type="entry name" value="Winged helix-like DNA-binding domain superfamily/Winged helix DNA-binding domain"/>
    <property type="match status" value="1"/>
</dbReference>
<evidence type="ECO:0000256" key="1">
    <source>
        <dbReference type="ARBA" id="ARBA00009437"/>
    </source>
</evidence>
<protein>
    <submittedName>
        <fullName evidence="6">LysR family transcriptional regulator</fullName>
    </submittedName>
</protein>
<dbReference type="Pfam" id="PF03466">
    <property type="entry name" value="LysR_substrate"/>
    <property type="match status" value="1"/>
</dbReference>
<organism evidence="6 7">
    <name type="scientific">Pseudoalteromonas piratica</name>
    <dbReference type="NCBI Taxonomy" id="1348114"/>
    <lineage>
        <taxon>Bacteria</taxon>
        <taxon>Pseudomonadati</taxon>
        <taxon>Pseudomonadota</taxon>
        <taxon>Gammaproteobacteria</taxon>
        <taxon>Alteromonadales</taxon>
        <taxon>Pseudoalteromonadaceae</taxon>
        <taxon>Pseudoalteromonas</taxon>
    </lineage>
</organism>
<dbReference type="RefSeq" id="WP_040134703.1">
    <property type="nucleotide sequence ID" value="NZ_CP009889.1"/>
</dbReference>
<dbReference type="GO" id="GO:0003700">
    <property type="term" value="F:DNA-binding transcription factor activity"/>
    <property type="evidence" value="ECO:0007669"/>
    <property type="project" value="InterPro"/>
</dbReference>
<dbReference type="AlphaFoldDB" id="A0A0A7EIH0"/>
<keyword evidence="7" id="KW-1185">Reference proteome</keyword>
<evidence type="ECO:0000313" key="6">
    <source>
        <dbReference type="EMBL" id="AIY66465.1"/>
    </source>
</evidence>
<dbReference type="eggNOG" id="COG0583">
    <property type="taxonomic scope" value="Bacteria"/>
</dbReference>
<comment type="similarity">
    <text evidence="1">Belongs to the LysR transcriptional regulatory family.</text>
</comment>
<dbReference type="PROSITE" id="PS50931">
    <property type="entry name" value="HTH_LYSR"/>
    <property type="match status" value="1"/>
</dbReference>
<dbReference type="CDD" id="cd08422">
    <property type="entry name" value="PBP2_CrgA_like"/>
    <property type="match status" value="1"/>
</dbReference>
<dbReference type="SUPFAM" id="SSF46785">
    <property type="entry name" value="Winged helix' DNA-binding domain"/>
    <property type="match status" value="1"/>
</dbReference>
<evidence type="ECO:0000313" key="7">
    <source>
        <dbReference type="Proteomes" id="UP000030341"/>
    </source>
</evidence>
<dbReference type="Gene3D" id="3.40.190.290">
    <property type="match status" value="1"/>
</dbReference>
<proteinExistence type="inferred from homology"/>
<gene>
    <name evidence="6" type="ORF">OM33_15000</name>
</gene>
<feature type="domain" description="HTH lysR-type" evidence="5">
    <location>
        <begin position="1"/>
        <end position="61"/>
    </location>
</feature>
<keyword evidence="2" id="KW-0805">Transcription regulation</keyword>
<dbReference type="PANTHER" id="PTHR30537">
    <property type="entry name" value="HTH-TYPE TRANSCRIPTIONAL REGULATOR"/>
    <property type="match status" value="1"/>
</dbReference>
<dbReference type="OrthoDB" id="464481at2"/>